<gene>
    <name evidence="1" type="ORF">BSTOLATCC_MIC55986</name>
</gene>
<sequence>MIYENIGSSLDYPNFGKIVDLLFLKRKTRNYLISFVDNQLKSQLYMSDFLGIYFKKLSHGAAGKENEETVIKQMIIYTLTNNNRGSTNEREVIISDYILYLVNYLAQNTFPIQEIGHYYTSIQQIIHYIPSLYDFIINLGSEELQRATDLWHKHFFTAITEITLNNDMEIPKKILEIFQHIAI</sequence>
<keyword evidence="2" id="KW-1185">Reference proteome</keyword>
<evidence type="ECO:0000313" key="2">
    <source>
        <dbReference type="Proteomes" id="UP001162131"/>
    </source>
</evidence>
<comment type="caution">
    <text evidence="1">The sequence shown here is derived from an EMBL/GenBank/DDBJ whole genome shotgun (WGS) entry which is preliminary data.</text>
</comment>
<accession>A0AAU9K5T7</accession>
<dbReference type="EMBL" id="CAJZBQ010000054">
    <property type="protein sequence ID" value="CAG9332541.1"/>
    <property type="molecule type" value="Genomic_DNA"/>
</dbReference>
<dbReference type="Proteomes" id="UP001162131">
    <property type="component" value="Unassembled WGS sequence"/>
</dbReference>
<protein>
    <submittedName>
        <fullName evidence="1">Uncharacterized protein</fullName>
    </submittedName>
</protein>
<proteinExistence type="predicted"/>
<dbReference type="AlphaFoldDB" id="A0AAU9K5T7"/>
<organism evidence="1 2">
    <name type="scientific">Blepharisma stoltei</name>
    <dbReference type="NCBI Taxonomy" id="1481888"/>
    <lineage>
        <taxon>Eukaryota</taxon>
        <taxon>Sar</taxon>
        <taxon>Alveolata</taxon>
        <taxon>Ciliophora</taxon>
        <taxon>Postciliodesmatophora</taxon>
        <taxon>Heterotrichea</taxon>
        <taxon>Heterotrichida</taxon>
        <taxon>Blepharismidae</taxon>
        <taxon>Blepharisma</taxon>
    </lineage>
</organism>
<evidence type="ECO:0000313" key="1">
    <source>
        <dbReference type="EMBL" id="CAG9332541.1"/>
    </source>
</evidence>
<reference evidence="1" key="1">
    <citation type="submission" date="2021-09" db="EMBL/GenBank/DDBJ databases">
        <authorList>
            <consortium name="AG Swart"/>
            <person name="Singh M."/>
            <person name="Singh A."/>
            <person name="Seah K."/>
            <person name="Emmerich C."/>
        </authorList>
    </citation>
    <scope>NUCLEOTIDE SEQUENCE</scope>
    <source>
        <strain evidence="1">ATCC30299</strain>
    </source>
</reference>
<name>A0AAU9K5T7_9CILI</name>